<name>A0A316YN42_9BASI</name>
<evidence type="ECO:0000313" key="3">
    <source>
        <dbReference type="EMBL" id="PWN90787.1"/>
    </source>
</evidence>
<accession>A0A316YN42</accession>
<evidence type="ECO:0000313" key="4">
    <source>
        <dbReference type="Proteomes" id="UP000245768"/>
    </source>
</evidence>
<dbReference type="Proteomes" id="UP000245768">
    <property type="component" value="Unassembled WGS sequence"/>
</dbReference>
<keyword evidence="1" id="KW-1133">Transmembrane helix</keyword>
<keyword evidence="1" id="KW-0472">Membrane</keyword>
<dbReference type="InterPro" id="IPR050266">
    <property type="entry name" value="AB_hydrolase_sf"/>
</dbReference>
<proteinExistence type="predicted"/>
<dbReference type="GO" id="GO:0016787">
    <property type="term" value="F:hydrolase activity"/>
    <property type="evidence" value="ECO:0007669"/>
    <property type="project" value="UniProtKB-KW"/>
</dbReference>
<dbReference type="GeneID" id="37039856"/>
<dbReference type="InterPro" id="IPR000639">
    <property type="entry name" value="Epox_hydrolase-like"/>
</dbReference>
<dbReference type="PRINTS" id="PR00412">
    <property type="entry name" value="EPOXHYDRLASE"/>
</dbReference>
<protein>
    <submittedName>
        <fullName evidence="3">Alpha/beta-hydrolase</fullName>
    </submittedName>
</protein>
<dbReference type="InterPro" id="IPR029058">
    <property type="entry name" value="AB_hydrolase_fold"/>
</dbReference>
<dbReference type="OrthoDB" id="408373at2759"/>
<dbReference type="Gene3D" id="3.40.50.1820">
    <property type="entry name" value="alpha/beta hydrolase"/>
    <property type="match status" value="1"/>
</dbReference>
<dbReference type="PANTHER" id="PTHR43798:SF33">
    <property type="entry name" value="HYDROLASE, PUTATIVE (AFU_ORTHOLOGUE AFUA_2G14860)-RELATED"/>
    <property type="match status" value="1"/>
</dbReference>
<feature type="transmembrane region" description="Helical" evidence="1">
    <location>
        <begin position="20"/>
        <end position="41"/>
    </location>
</feature>
<dbReference type="PRINTS" id="PR00111">
    <property type="entry name" value="ABHYDROLASE"/>
</dbReference>
<keyword evidence="1" id="KW-0812">Transmembrane</keyword>
<sequence length="334" mass="36105">MSLSWNARLDNIFGAGASSRGLPIVATAFAGIALTLISSSLSVARSPKLLKAPTPKNEGAYPFDLFEEGRHDLTTPYGNIRYYEVGPEDGKKVLLVHGISTPSPAWKFLVPALIKAGYRVLCYDLPGRGYSDTPQVAHDTALLVSHLALLLAALPHWDKFTIIGMSMGGPIASAFATYYPQRIHAVFLICPAGATPRRDLKLSSYLIRSSWFPHSLAKLFILGNFAPLPVPKGIDTLPGWQLKFHSGFAFALTSSIQSAPLYDGTAFLQNVVDVFGPKVEAVWGDDDTIVPMETSQYIKGLNVRCIPGAGHFALLTHPDQVSAHMLDFLSKAAA</sequence>
<organism evidence="3 4">
    <name type="scientific">Acaromyces ingoldii</name>
    <dbReference type="NCBI Taxonomy" id="215250"/>
    <lineage>
        <taxon>Eukaryota</taxon>
        <taxon>Fungi</taxon>
        <taxon>Dikarya</taxon>
        <taxon>Basidiomycota</taxon>
        <taxon>Ustilaginomycotina</taxon>
        <taxon>Exobasidiomycetes</taxon>
        <taxon>Exobasidiales</taxon>
        <taxon>Cryptobasidiaceae</taxon>
        <taxon>Acaromyces</taxon>
    </lineage>
</organism>
<dbReference type="RefSeq" id="XP_025377985.1">
    <property type="nucleotide sequence ID" value="XM_025517940.1"/>
</dbReference>
<keyword evidence="4" id="KW-1185">Reference proteome</keyword>
<dbReference type="SUPFAM" id="SSF53474">
    <property type="entry name" value="alpha/beta-Hydrolases"/>
    <property type="match status" value="1"/>
</dbReference>
<evidence type="ECO:0000256" key="1">
    <source>
        <dbReference type="SAM" id="Phobius"/>
    </source>
</evidence>
<evidence type="ECO:0000259" key="2">
    <source>
        <dbReference type="Pfam" id="PF00561"/>
    </source>
</evidence>
<reference evidence="3 4" key="1">
    <citation type="journal article" date="2018" name="Mol. Biol. Evol.">
        <title>Broad Genomic Sampling Reveals a Smut Pathogenic Ancestry of the Fungal Clade Ustilaginomycotina.</title>
        <authorList>
            <person name="Kijpornyongpan T."/>
            <person name="Mondo S.J."/>
            <person name="Barry K."/>
            <person name="Sandor L."/>
            <person name="Lee J."/>
            <person name="Lipzen A."/>
            <person name="Pangilinan J."/>
            <person name="LaButti K."/>
            <person name="Hainaut M."/>
            <person name="Henrissat B."/>
            <person name="Grigoriev I.V."/>
            <person name="Spatafora J.W."/>
            <person name="Aime M.C."/>
        </authorList>
    </citation>
    <scope>NUCLEOTIDE SEQUENCE [LARGE SCALE GENOMIC DNA]</scope>
    <source>
        <strain evidence="3 4">MCA 4198</strain>
    </source>
</reference>
<dbReference type="Pfam" id="PF00561">
    <property type="entry name" value="Abhydrolase_1"/>
    <property type="match status" value="1"/>
</dbReference>
<gene>
    <name evidence="3" type="ORF">FA10DRAFT_123764</name>
</gene>
<dbReference type="GO" id="GO:0016020">
    <property type="term" value="C:membrane"/>
    <property type="evidence" value="ECO:0007669"/>
    <property type="project" value="TreeGrafter"/>
</dbReference>
<dbReference type="InParanoid" id="A0A316YN42"/>
<dbReference type="STRING" id="215250.A0A316YN42"/>
<dbReference type="EMBL" id="KZ819636">
    <property type="protein sequence ID" value="PWN90787.1"/>
    <property type="molecule type" value="Genomic_DNA"/>
</dbReference>
<keyword evidence="3" id="KW-0378">Hydrolase</keyword>
<dbReference type="PANTHER" id="PTHR43798">
    <property type="entry name" value="MONOACYLGLYCEROL LIPASE"/>
    <property type="match status" value="1"/>
</dbReference>
<dbReference type="AlphaFoldDB" id="A0A316YN42"/>
<dbReference type="InterPro" id="IPR000073">
    <property type="entry name" value="AB_hydrolase_1"/>
</dbReference>
<feature type="domain" description="AB hydrolase-1" evidence="2">
    <location>
        <begin position="93"/>
        <end position="318"/>
    </location>
</feature>